<dbReference type="AlphaFoldDB" id="A0AB39XJI6"/>
<reference evidence="1" key="1">
    <citation type="submission" date="2024-08" db="EMBL/GenBank/DDBJ databases">
        <authorList>
            <person name="Chaddad Z."/>
            <person name="Lamrabet M."/>
            <person name="Bouhnik O."/>
            <person name="Alami S."/>
            <person name="Wipf D."/>
            <person name="Courty P.E."/>
            <person name="Missbah El Idrissi M."/>
        </authorList>
    </citation>
    <scope>NUCLEOTIDE SEQUENCE</scope>
    <source>
        <strain evidence="1">LLZ17</strain>
    </source>
</reference>
<name>A0AB39XJI6_9BRAD</name>
<dbReference type="RefSeq" id="WP_369721328.1">
    <property type="nucleotide sequence ID" value="NZ_CP165734.1"/>
</dbReference>
<organism evidence="1">
    <name type="scientific">Bradyrhizobium sp. LLZ17</name>
    <dbReference type="NCBI Taxonomy" id="3239388"/>
    <lineage>
        <taxon>Bacteria</taxon>
        <taxon>Pseudomonadati</taxon>
        <taxon>Pseudomonadota</taxon>
        <taxon>Alphaproteobacteria</taxon>
        <taxon>Hyphomicrobiales</taxon>
        <taxon>Nitrobacteraceae</taxon>
        <taxon>Bradyrhizobium</taxon>
    </lineage>
</organism>
<dbReference type="EMBL" id="CP165734">
    <property type="protein sequence ID" value="XDV56892.1"/>
    <property type="molecule type" value="Genomic_DNA"/>
</dbReference>
<proteinExistence type="predicted"/>
<sequence>MEAIVKIAAEKGRAVRVKHTSATGETLEVEMTGETAIWIREEALSRSAAPSEDIQADRSPRALGARSDENIKRLLRAGEEDVHKAIEQLYSPTAADLSLSEAQAVIDVVVAVLQAADLDYVLPQIATDLFNKGLFTLASALTEKLHRSHRNQEPPLTST</sequence>
<gene>
    <name evidence="1" type="ORF">AB8Z38_30540</name>
</gene>
<accession>A0AB39XJI6</accession>
<protein>
    <submittedName>
        <fullName evidence="1">Uncharacterized protein</fullName>
    </submittedName>
</protein>
<evidence type="ECO:0000313" key="1">
    <source>
        <dbReference type="EMBL" id="XDV56892.1"/>
    </source>
</evidence>